<feature type="coiled-coil region" evidence="13">
    <location>
        <begin position="145"/>
        <end position="172"/>
    </location>
</feature>
<name>A0A9W8H571_9FUNG</name>
<reference evidence="16" key="1">
    <citation type="submission" date="2022-07" db="EMBL/GenBank/DDBJ databases">
        <title>Phylogenomic reconstructions and comparative analyses of Kickxellomycotina fungi.</title>
        <authorList>
            <person name="Reynolds N.K."/>
            <person name="Stajich J.E."/>
            <person name="Barry K."/>
            <person name="Grigoriev I.V."/>
            <person name="Crous P."/>
            <person name="Smith M.E."/>
        </authorList>
    </citation>
    <scope>NUCLEOTIDE SEQUENCE</scope>
    <source>
        <strain evidence="16">BCRC 34297</strain>
    </source>
</reference>
<organism evidence="16 17">
    <name type="scientific">Coemansia pectinata</name>
    <dbReference type="NCBI Taxonomy" id="1052879"/>
    <lineage>
        <taxon>Eukaryota</taxon>
        <taxon>Fungi</taxon>
        <taxon>Fungi incertae sedis</taxon>
        <taxon>Zoopagomycota</taxon>
        <taxon>Kickxellomycotina</taxon>
        <taxon>Kickxellomycetes</taxon>
        <taxon>Kickxellales</taxon>
        <taxon>Kickxellaceae</taxon>
        <taxon>Coemansia</taxon>
    </lineage>
</organism>
<dbReference type="EC" id="2.3.2.27" evidence="16"/>
<dbReference type="InterPro" id="IPR001841">
    <property type="entry name" value="Znf_RING"/>
</dbReference>
<dbReference type="Pfam" id="PF23419">
    <property type="entry name" value="WD40_RFWD3"/>
    <property type="match status" value="1"/>
</dbReference>
<keyword evidence="16" id="KW-0012">Acyltransferase</keyword>
<dbReference type="EMBL" id="JANBUH010000041">
    <property type="protein sequence ID" value="KAJ2755953.1"/>
    <property type="molecule type" value="Genomic_DNA"/>
</dbReference>
<keyword evidence="7" id="KW-0677">Repeat</keyword>
<evidence type="ECO:0000256" key="1">
    <source>
        <dbReference type="ARBA" id="ARBA00004123"/>
    </source>
</evidence>
<dbReference type="SUPFAM" id="SSF57850">
    <property type="entry name" value="RING/U-box"/>
    <property type="match status" value="1"/>
</dbReference>
<dbReference type="GO" id="GO:0016567">
    <property type="term" value="P:protein ubiquitination"/>
    <property type="evidence" value="ECO:0007669"/>
    <property type="project" value="InterPro"/>
</dbReference>
<dbReference type="GO" id="GO:0005634">
    <property type="term" value="C:nucleus"/>
    <property type="evidence" value="ECO:0007669"/>
    <property type="project" value="UniProtKB-SubCell"/>
</dbReference>
<dbReference type="SMART" id="SM00184">
    <property type="entry name" value="RING"/>
    <property type="match status" value="1"/>
</dbReference>
<comment type="caution">
    <text evidence="16">The sequence shown here is derived from an EMBL/GenBank/DDBJ whole genome shotgun (WGS) entry which is preliminary data.</text>
</comment>
<evidence type="ECO:0000256" key="3">
    <source>
        <dbReference type="ARBA" id="ARBA00004906"/>
    </source>
</evidence>
<evidence type="ECO:0000256" key="12">
    <source>
        <dbReference type="PROSITE-ProRule" id="PRU00175"/>
    </source>
</evidence>
<keyword evidence="5" id="KW-0853">WD repeat</keyword>
<dbReference type="PROSITE" id="PS50089">
    <property type="entry name" value="ZF_RING_2"/>
    <property type="match status" value="1"/>
</dbReference>
<keyword evidence="17" id="KW-1185">Reference proteome</keyword>
<keyword evidence="11" id="KW-0539">Nucleus</keyword>
<dbReference type="GO" id="GO:0061630">
    <property type="term" value="F:ubiquitin protein ligase activity"/>
    <property type="evidence" value="ECO:0007669"/>
    <property type="project" value="UniProtKB-EC"/>
</dbReference>
<evidence type="ECO:0000256" key="2">
    <source>
        <dbReference type="ARBA" id="ARBA00004496"/>
    </source>
</evidence>
<dbReference type="CDD" id="cd16450">
    <property type="entry name" value="mRING-C3HGC3_RFWD3"/>
    <property type="match status" value="1"/>
</dbReference>
<feature type="region of interest" description="Disordered" evidence="14">
    <location>
        <begin position="1"/>
        <end position="33"/>
    </location>
</feature>
<keyword evidence="12" id="KW-0862">Zinc</keyword>
<accession>A0A9W8H571</accession>
<keyword evidence="8" id="KW-0227">DNA damage</keyword>
<dbReference type="PANTHER" id="PTHR16047">
    <property type="entry name" value="RFWD3 PROTEIN"/>
    <property type="match status" value="1"/>
</dbReference>
<keyword evidence="4" id="KW-0963">Cytoplasm</keyword>
<dbReference type="SUPFAM" id="SSF101898">
    <property type="entry name" value="NHL repeat"/>
    <property type="match status" value="1"/>
</dbReference>
<evidence type="ECO:0000256" key="14">
    <source>
        <dbReference type="SAM" id="MobiDB-lite"/>
    </source>
</evidence>
<dbReference type="Gene3D" id="3.30.40.10">
    <property type="entry name" value="Zinc/RING finger domain, C3HC4 (zinc finger)"/>
    <property type="match status" value="1"/>
</dbReference>
<dbReference type="GO" id="GO:0036297">
    <property type="term" value="P:interstrand cross-link repair"/>
    <property type="evidence" value="ECO:0007669"/>
    <property type="project" value="InterPro"/>
</dbReference>
<evidence type="ECO:0000259" key="15">
    <source>
        <dbReference type="PROSITE" id="PS50089"/>
    </source>
</evidence>
<keyword evidence="12" id="KW-0479">Metal-binding</keyword>
<keyword evidence="9" id="KW-0833">Ubl conjugation pathway</keyword>
<keyword evidence="13" id="KW-0175">Coiled coil</keyword>
<dbReference type="Pfam" id="PF13639">
    <property type="entry name" value="zf-RING_2"/>
    <property type="match status" value="1"/>
</dbReference>
<gene>
    <name evidence="16" type="primary">RFWD3</name>
    <name evidence="16" type="ORF">GGI19_001247</name>
</gene>
<dbReference type="GO" id="GO:0008270">
    <property type="term" value="F:zinc ion binding"/>
    <property type="evidence" value="ECO:0007669"/>
    <property type="project" value="UniProtKB-KW"/>
</dbReference>
<dbReference type="Gene3D" id="2.130.10.10">
    <property type="entry name" value="YVTN repeat-like/Quinoprotein amine dehydrogenase"/>
    <property type="match status" value="1"/>
</dbReference>
<proteinExistence type="predicted"/>
<evidence type="ECO:0000313" key="16">
    <source>
        <dbReference type="EMBL" id="KAJ2755953.1"/>
    </source>
</evidence>
<evidence type="ECO:0000256" key="6">
    <source>
        <dbReference type="ARBA" id="ARBA00022679"/>
    </source>
</evidence>
<evidence type="ECO:0000313" key="17">
    <source>
        <dbReference type="Proteomes" id="UP001140011"/>
    </source>
</evidence>
<dbReference type="PANTHER" id="PTHR16047:SF7">
    <property type="entry name" value="E3 UBIQUITIN-PROTEIN LIGASE RFWD3"/>
    <property type="match status" value="1"/>
</dbReference>
<dbReference type="Proteomes" id="UP001140011">
    <property type="component" value="Unassembled WGS sequence"/>
</dbReference>
<dbReference type="AlphaFoldDB" id="A0A9W8H571"/>
<dbReference type="InterPro" id="IPR015943">
    <property type="entry name" value="WD40/YVTN_repeat-like_dom_sf"/>
</dbReference>
<protein>
    <submittedName>
        <fullName evidence="16">RING finger and WD repeat domain-containing protein 3</fullName>
        <ecNumber evidence="16">2.3.2.27</ecNumber>
    </submittedName>
</protein>
<evidence type="ECO:0000256" key="5">
    <source>
        <dbReference type="ARBA" id="ARBA00022574"/>
    </source>
</evidence>
<sequence>MSDGEYRRPPPGAISTRVPASRLPGGDSYMSIVDDGEETEADDDFVPRPVVSRAASNLSATSVAESNSETNCPICLEGWTSSGAHKLASLKCGHLFGRSCIRKWLTQKTKAVGKSSCPECKQPATVRDIRVLFARSVTAVDGARVEELTRENRKLAQDLGAARSEVAEYKLKSFQMQNEVLRLRGELDAVFKKSQWRDLENENLVRRVAELSNLLKGRASAADIDELSAGAGEEECPDDAELDAEAYTPCLRPRATIPVAADAGSSSRVLAFDPHCAVIYASHSLPNLHTMALIDILNPNRTPTLISPHLHSMEIRGAEVSPHADGTRYLLTASHDKTAALTALGSNGTRTAPKLAARLKLGASGWSCAWDPTDPNLCYVGMAAGSVLAFDLRHTAKPLYSWSGVKDHACLLSEQLAGGPAAPGARNAGYSQIYGIAVLPGTMHAESRLVVANSNHVYALPSKPGAPWTQLTEACDSQQRSCYSLSYDAHLGCVAASFRTKVDGAPHTTVHDLYSANVNEEGSLDWRLMQRIPTTSPQNKLARSAVFSYAPPGSKVGRRQGLFCAVLEASRSVNVWTIGGEPSETREPLALSDVSAPEDIVDVRGWQWNTPNSSEDDMPITLFASLTNSTIRLYDVR</sequence>
<evidence type="ECO:0000256" key="8">
    <source>
        <dbReference type="ARBA" id="ARBA00022763"/>
    </source>
</evidence>
<comment type="subcellular location">
    <subcellularLocation>
        <location evidence="2">Cytoplasm</location>
    </subcellularLocation>
    <subcellularLocation>
        <location evidence="1">Nucleus</location>
    </subcellularLocation>
</comment>
<keyword evidence="6 16" id="KW-0808">Transferase</keyword>
<feature type="domain" description="RING-type" evidence="15">
    <location>
        <begin position="72"/>
        <end position="121"/>
    </location>
</feature>
<dbReference type="OrthoDB" id="8062037at2759"/>
<evidence type="ECO:0000256" key="4">
    <source>
        <dbReference type="ARBA" id="ARBA00022490"/>
    </source>
</evidence>
<dbReference type="InterPro" id="IPR037381">
    <property type="entry name" value="RFWD3"/>
</dbReference>
<evidence type="ECO:0000256" key="7">
    <source>
        <dbReference type="ARBA" id="ARBA00022737"/>
    </source>
</evidence>
<evidence type="ECO:0000256" key="9">
    <source>
        <dbReference type="ARBA" id="ARBA00022786"/>
    </source>
</evidence>
<dbReference type="GO" id="GO:0005737">
    <property type="term" value="C:cytoplasm"/>
    <property type="evidence" value="ECO:0007669"/>
    <property type="project" value="UniProtKB-SubCell"/>
</dbReference>
<dbReference type="InterPro" id="IPR056527">
    <property type="entry name" value="WD40_RFWD3"/>
</dbReference>
<evidence type="ECO:0000256" key="11">
    <source>
        <dbReference type="ARBA" id="ARBA00023242"/>
    </source>
</evidence>
<keyword evidence="12" id="KW-0863">Zinc-finger</keyword>
<evidence type="ECO:0000256" key="13">
    <source>
        <dbReference type="SAM" id="Coils"/>
    </source>
</evidence>
<evidence type="ECO:0000256" key="10">
    <source>
        <dbReference type="ARBA" id="ARBA00023204"/>
    </source>
</evidence>
<dbReference type="InterPro" id="IPR013083">
    <property type="entry name" value="Znf_RING/FYVE/PHD"/>
</dbReference>
<comment type="pathway">
    <text evidence="3">Protein modification; protein ubiquitination.</text>
</comment>
<keyword evidence="10" id="KW-0234">DNA repair</keyword>